<dbReference type="SUPFAM" id="SSF55729">
    <property type="entry name" value="Acyl-CoA N-acyltransferases (Nat)"/>
    <property type="match status" value="1"/>
</dbReference>
<protein>
    <submittedName>
        <fullName evidence="4">GNAT family N-acetyltransferase</fullName>
    </submittedName>
</protein>
<dbReference type="PANTHER" id="PTHR43877:SF2">
    <property type="entry name" value="AMINOALKYLPHOSPHONATE N-ACETYLTRANSFERASE-RELATED"/>
    <property type="match status" value="1"/>
</dbReference>
<name>A0A6N8J684_9BACT</name>
<dbReference type="Proteomes" id="UP000468388">
    <property type="component" value="Unassembled WGS sequence"/>
</dbReference>
<gene>
    <name evidence="4" type="ORF">GO495_05950</name>
</gene>
<evidence type="ECO:0000259" key="3">
    <source>
        <dbReference type="PROSITE" id="PS51186"/>
    </source>
</evidence>
<dbReference type="PROSITE" id="PS51186">
    <property type="entry name" value="GNAT"/>
    <property type="match status" value="1"/>
</dbReference>
<evidence type="ECO:0000313" key="5">
    <source>
        <dbReference type="Proteomes" id="UP000468388"/>
    </source>
</evidence>
<dbReference type="AlphaFoldDB" id="A0A6N8J684"/>
<dbReference type="InterPro" id="IPR016181">
    <property type="entry name" value="Acyl_CoA_acyltransferase"/>
</dbReference>
<dbReference type="InterPro" id="IPR050832">
    <property type="entry name" value="Bact_Acetyltransf"/>
</dbReference>
<dbReference type="EMBL" id="WRXO01000001">
    <property type="protein sequence ID" value="MVT40118.1"/>
    <property type="molecule type" value="Genomic_DNA"/>
</dbReference>
<dbReference type="PANTHER" id="PTHR43877">
    <property type="entry name" value="AMINOALKYLPHOSPHONATE N-ACETYLTRANSFERASE-RELATED-RELATED"/>
    <property type="match status" value="1"/>
</dbReference>
<evidence type="ECO:0000256" key="1">
    <source>
        <dbReference type="ARBA" id="ARBA00022679"/>
    </source>
</evidence>
<feature type="domain" description="N-acetyltransferase" evidence="3">
    <location>
        <begin position="3"/>
        <end position="161"/>
    </location>
</feature>
<keyword evidence="5" id="KW-1185">Reference proteome</keyword>
<dbReference type="RefSeq" id="WP_157298748.1">
    <property type="nucleotide sequence ID" value="NZ_BAAAZB010000005.1"/>
</dbReference>
<keyword evidence="2" id="KW-0012">Acyltransferase</keyword>
<dbReference type="InterPro" id="IPR000182">
    <property type="entry name" value="GNAT_dom"/>
</dbReference>
<dbReference type="GO" id="GO:0016747">
    <property type="term" value="F:acyltransferase activity, transferring groups other than amino-acyl groups"/>
    <property type="evidence" value="ECO:0007669"/>
    <property type="project" value="InterPro"/>
</dbReference>
<evidence type="ECO:0000256" key="2">
    <source>
        <dbReference type="ARBA" id="ARBA00023315"/>
    </source>
</evidence>
<dbReference type="OrthoDB" id="5419426at2"/>
<sequence length="162" mass="17909">MSVILRNIEIKDNEALAKIIRNAFIEFNVPQEGTIFTEPETDNLYQLFRFPGSTCFVAEEDGIVLGCCGIFPTDGLPDGCAELVKFYLSAAARGKGIGRLLMETCFDAAAKTGYAQLYLESFPELSRAVSMYEKAGFNMLPEQLGNSGHFATTIWMLKDLVQ</sequence>
<dbReference type="Pfam" id="PF00583">
    <property type="entry name" value="Acetyltransf_1"/>
    <property type="match status" value="1"/>
</dbReference>
<dbReference type="Gene3D" id="3.40.630.30">
    <property type="match status" value="1"/>
</dbReference>
<comment type="caution">
    <text evidence="4">The sequence shown here is derived from an EMBL/GenBank/DDBJ whole genome shotgun (WGS) entry which is preliminary data.</text>
</comment>
<organism evidence="4 5">
    <name type="scientific">Chitinophaga oryziterrae</name>
    <dbReference type="NCBI Taxonomy" id="1031224"/>
    <lineage>
        <taxon>Bacteria</taxon>
        <taxon>Pseudomonadati</taxon>
        <taxon>Bacteroidota</taxon>
        <taxon>Chitinophagia</taxon>
        <taxon>Chitinophagales</taxon>
        <taxon>Chitinophagaceae</taxon>
        <taxon>Chitinophaga</taxon>
    </lineage>
</organism>
<proteinExistence type="predicted"/>
<keyword evidence="1 4" id="KW-0808">Transferase</keyword>
<accession>A0A6N8J684</accession>
<evidence type="ECO:0000313" key="4">
    <source>
        <dbReference type="EMBL" id="MVT40118.1"/>
    </source>
</evidence>
<dbReference type="CDD" id="cd04301">
    <property type="entry name" value="NAT_SF"/>
    <property type="match status" value="1"/>
</dbReference>
<reference evidence="4 5" key="1">
    <citation type="submission" date="2019-12" db="EMBL/GenBank/DDBJ databases">
        <title>The draft genomic sequence of strain Chitinophaga oryziterrae JCM 16595.</title>
        <authorList>
            <person name="Zhang X."/>
        </authorList>
    </citation>
    <scope>NUCLEOTIDE SEQUENCE [LARGE SCALE GENOMIC DNA]</scope>
    <source>
        <strain evidence="4 5">JCM 16595</strain>
    </source>
</reference>